<reference evidence="1" key="1">
    <citation type="submission" date="2020-06" db="EMBL/GenBank/DDBJ databases">
        <title>Draft genome of Bugula neritina, a colonial animal packing powerful symbionts and potential medicines.</title>
        <authorList>
            <person name="Rayko M."/>
        </authorList>
    </citation>
    <scope>NUCLEOTIDE SEQUENCE [LARGE SCALE GENOMIC DNA]</scope>
    <source>
        <strain evidence="1">Kwan_BN1</strain>
    </source>
</reference>
<comment type="caution">
    <text evidence="1">The sequence shown here is derived from an EMBL/GenBank/DDBJ whole genome shotgun (WGS) entry which is preliminary data.</text>
</comment>
<dbReference type="PANTHER" id="PTHR10044">
    <property type="entry name" value="INHIBITOR OF APOPTOSIS"/>
    <property type="match status" value="1"/>
</dbReference>
<dbReference type="GO" id="GO:0031398">
    <property type="term" value="P:positive regulation of protein ubiquitination"/>
    <property type="evidence" value="ECO:0007669"/>
    <property type="project" value="TreeGrafter"/>
</dbReference>
<dbReference type="GO" id="GO:0005634">
    <property type="term" value="C:nucleus"/>
    <property type="evidence" value="ECO:0007669"/>
    <property type="project" value="TreeGrafter"/>
</dbReference>
<evidence type="ECO:0000313" key="1">
    <source>
        <dbReference type="EMBL" id="KAF6033655.1"/>
    </source>
</evidence>
<name>A0A7J7K632_BUGNE</name>
<dbReference type="PROSITE" id="PS01282">
    <property type="entry name" value="BIR_REPEAT_1"/>
    <property type="match status" value="1"/>
</dbReference>
<dbReference type="Proteomes" id="UP000593567">
    <property type="component" value="Unassembled WGS sequence"/>
</dbReference>
<dbReference type="InterPro" id="IPR050784">
    <property type="entry name" value="IAP"/>
</dbReference>
<evidence type="ECO:0000313" key="2">
    <source>
        <dbReference type="Proteomes" id="UP000593567"/>
    </source>
</evidence>
<dbReference type="GO" id="GO:0005737">
    <property type="term" value="C:cytoplasm"/>
    <property type="evidence" value="ECO:0007669"/>
    <property type="project" value="TreeGrafter"/>
</dbReference>
<dbReference type="Pfam" id="PF00653">
    <property type="entry name" value="BIR"/>
    <property type="match status" value="2"/>
</dbReference>
<dbReference type="CDD" id="cd00022">
    <property type="entry name" value="BIR"/>
    <property type="match status" value="1"/>
</dbReference>
<sequence>MYLICFNNNANIFQTTSIVFLSLPKMVTHNRCIKILLGSVEKMDPTEATSTGEVAAARLTCPIYSVHGDSAVLVRLMTYASFSNPFVTSFSCAQAGFRYLEQEDALGCTECKLLISNISQPFDPLALHQTCSEFCPLARDSTDVSAVSWADEVAAAGEGMVQLQHGDSELEVYEKRHWRRVNSILYGTLRDHLGVPVIAGMFYEKNRQQSFLYGEVVDDAAALQLACRGLFLQEREDGDAVVCQFCSFSHPLIHESSLNVHEVLCQHDQRRCIPEGNIPDVLNPYLWDNLHTVPSTDANSEDNERQMADPKRRMATFLTWPRENTISSEHLCAAGFYYTGTDDRVQCFSCGVQSSHWAPSEDPWVRHARSTRCCRHIEAKQGADYYRRVMNEFGPYTEKAAVIRNMTVTTRMLRTRMDSLPVQRALDMNIPNKDVTRVVTRRLQNRETDFNNAADIVREVSALNEVVRTDPQVPPVLPTICKSLRNKETTSDMCAVVHVPLQ</sequence>
<dbReference type="SMART" id="SM00238">
    <property type="entry name" value="BIR"/>
    <property type="match status" value="2"/>
</dbReference>
<dbReference type="GO" id="GO:0043027">
    <property type="term" value="F:cysteine-type endopeptidase inhibitor activity involved in apoptotic process"/>
    <property type="evidence" value="ECO:0007669"/>
    <property type="project" value="TreeGrafter"/>
</dbReference>
<dbReference type="AlphaFoldDB" id="A0A7J7K632"/>
<proteinExistence type="predicted"/>
<dbReference type="Gene3D" id="1.10.1170.10">
    <property type="entry name" value="Inhibitor Of Apoptosis Protein (2mihbC-IAP-1), Chain A"/>
    <property type="match status" value="2"/>
</dbReference>
<dbReference type="PROSITE" id="PS50143">
    <property type="entry name" value="BIR_REPEAT_2"/>
    <property type="match status" value="2"/>
</dbReference>
<dbReference type="Gene3D" id="1.10.8.10">
    <property type="entry name" value="DNA helicase RuvA subunit, C-terminal domain"/>
    <property type="match status" value="1"/>
</dbReference>
<dbReference type="GO" id="GO:0061630">
    <property type="term" value="F:ubiquitin protein ligase activity"/>
    <property type="evidence" value="ECO:0007669"/>
    <property type="project" value="TreeGrafter"/>
</dbReference>
<dbReference type="PANTHER" id="PTHR10044:SF139">
    <property type="entry name" value="DEATH-ASSOCIATED INHIBITOR OF APOPTOSIS 2"/>
    <property type="match status" value="1"/>
</dbReference>
<gene>
    <name evidence="1" type="ORF">EB796_008038</name>
</gene>
<keyword evidence="2" id="KW-1185">Reference proteome</keyword>
<protein>
    <submittedName>
        <fullName evidence="1">XIAP</fullName>
    </submittedName>
</protein>
<dbReference type="SUPFAM" id="SSF57924">
    <property type="entry name" value="Inhibitor of apoptosis (IAP) repeat"/>
    <property type="match status" value="2"/>
</dbReference>
<dbReference type="InterPro" id="IPR001370">
    <property type="entry name" value="BIR_rpt"/>
</dbReference>
<organism evidence="1 2">
    <name type="scientific">Bugula neritina</name>
    <name type="common">Brown bryozoan</name>
    <name type="synonym">Sertularia neritina</name>
    <dbReference type="NCBI Taxonomy" id="10212"/>
    <lineage>
        <taxon>Eukaryota</taxon>
        <taxon>Metazoa</taxon>
        <taxon>Spiralia</taxon>
        <taxon>Lophotrochozoa</taxon>
        <taxon>Bryozoa</taxon>
        <taxon>Gymnolaemata</taxon>
        <taxon>Cheilostomatida</taxon>
        <taxon>Flustrina</taxon>
        <taxon>Buguloidea</taxon>
        <taxon>Bugulidae</taxon>
        <taxon>Bugula</taxon>
    </lineage>
</organism>
<dbReference type="OrthoDB" id="10051407at2759"/>
<dbReference type="GO" id="GO:0043066">
    <property type="term" value="P:negative regulation of apoptotic process"/>
    <property type="evidence" value="ECO:0007669"/>
    <property type="project" value="TreeGrafter"/>
</dbReference>
<accession>A0A7J7K632</accession>
<dbReference type="GO" id="GO:0051726">
    <property type="term" value="P:regulation of cell cycle"/>
    <property type="evidence" value="ECO:0007669"/>
    <property type="project" value="TreeGrafter"/>
</dbReference>
<dbReference type="EMBL" id="VXIV02001270">
    <property type="protein sequence ID" value="KAF6033655.1"/>
    <property type="molecule type" value="Genomic_DNA"/>
</dbReference>